<dbReference type="PANTHER" id="PTHR43861">
    <property type="entry name" value="TRANS-ACONITATE 2-METHYLTRANSFERASE-RELATED"/>
    <property type="match status" value="1"/>
</dbReference>
<accession>A0A6M0SBN2</accession>
<dbReference type="InterPro" id="IPR041698">
    <property type="entry name" value="Methyltransf_25"/>
</dbReference>
<keyword evidence="1 3" id="KW-0808">Transferase</keyword>
<dbReference type="PROSITE" id="PS51683">
    <property type="entry name" value="SAM_OMT_II"/>
    <property type="match status" value="1"/>
</dbReference>
<dbReference type="GO" id="GO:0008168">
    <property type="term" value="F:methyltransferase activity"/>
    <property type="evidence" value="ECO:0007669"/>
    <property type="project" value="UniProtKB-KW"/>
</dbReference>
<evidence type="ECO:0000259" key="2">
    <source>
        <dbReference type="Pfam" id="PF13649"/>
    </source>
</evidence>
<sequence>MNIKALFDAAAQDYDRTRPQYIPCFDEFYSTALSLIPHDNQANLKVLDIGAGTGLLSGLVSATFPNAAITLADISSEMLGKARERFNSNPNVEYVVLDFVNAPIPGKYDVVVSALALHHTPQEKLKSVFHKIFNALESGGHFINADQTLGTTPENEKKYAQAWLNGVKAKGCTDLDIEIAIERMKADKTATLQDQLNWLSEVGFVQVDCWYKNYRFAVYSGQKLV</sequence>
<organism evidence="3 4">
    <name type="scientific">Adonisia turfae CCMR0082</name>
    <dbReference type="NCBI Taxonomy" id="2304604"/>
    <lineage>
        <taxon>Bacteria</taxon>
        <taxon>Bacillati</taxon>
        <taxon>Cyanobacteriota</taxon>
        <taxon>Adonisia</taxon>
        <taxon>Adonisia turfae</taxon>
    </lineage>
</organism>
<dbReference type="Proteomes" id="UP000473574">
    <property type="component" value="Unassembled WGS sequence"/>
</dbReference>
<keyword evidence="3" id="KW-0489">Methyltransferase</keyword>
<dbReference type="Gene3D" id="3.40.50.150">
    <property type="entry name" value="Vaccinia Virus protein VP39"/>
    <property type="match status" value="1"/>
</dbReference>
<dbReference type="GO" id="GO:0032259">
    <property type="term" value="P:methylation"/>
    <property type="evidence" value="ECO:0007669"/>
    <property type="project" value="UniProtKB-KW"/>
</dbReference>
<dbReference type="InterPro" id="IPR029063">
    <property type="entry name" value="SAM-dependent_MTases_sf"/>
</dbReference>
<evidence type="ECO:0000256" key="1">
    <source>
        <dbReference type="ARBA" id="ARBA00022679"/>
    </source>
</evidence>
<evidence type="ECO:0000313" key="4">
    <source>
        <dbReference type="Proteomes" id="UP000473574"/>
    </source>
</evidence>
<name>A0A6M0SBN2_9CYAN</name>
<dbReference type="CDD" id="cd02440">
    <property type="entry name" value="AdoMet_MTases"/>
    <property type="match status" value="1"/>
</dbReference>
<dbReference type="Pfam" id="PF13649">
    <property type="entry name" value="Methyltransf_25"/>
    <property type="match status" value="1"/>
</dbReference>
<reference evidence="3 4" key="1">
    <citation type="journal article" date="2020" name="Microb. Ecol.">
        <title>Ecogenomics of the Marine Benthic Filamentous Cyanobacterium Adonisia.</title>
        <authorList>
            <person name="Walter J.M."/>
            <person name="Coutinho F.H."/>
            <person name="Leomil L."/>
            <person name="Hargreaves P.I."/>
            <person name="Campeao M.E."/>
            <person name="Vieira V.V."/>
            <person name="Silva B.S."/>
            <person name="Fistarol G.O."/>
            <person name="Salomon P.S."/>
            <person name="Sawabe T."/>
            <person name="Mino S."/>
            <person name="Hosokawa M."/>
            <person name="Miyashita H."/>
            <person name="Maruyama F."/>
            <person name="van Verk M.C."/>
            <person name="Dutilh B.E."/>
            <person name="Thompson C.C."/>
            <person name="Thompson F.L."/>
        </authorList>
    </citation>
    <scope>NUCLEOTIDE SEQUENCE [LARGE SCALE GENOMIC DNA]</scope>
    <source>
        <strain evidence="3 4">CCMR0082</strain>
    </source>
</reference>
<proteinExistence type="predicted"/>
<evidence type="ECO:0000313" key="3">
    <source>
        <dbReference type="EMBL" id="NEZ65072.1"/>
    </source>
</evidence>
<comment type="caution">
    <text evidence="3">The sequence shown here is derived from an EMBL/GenBank/DDBJ whole genome shotgun (WGS) entry which is preliminary data.</text>
</comment>
<dbReference type="SUPFAM" id="SSF53335">
    <property type="entry name" value="S-adenosyl-L-methionine-dependent methyltransferases"/>
    <property type="match status" value="1"/>
</dbReference>
<dbReference type="AlphaFoldDB" id="A0A6M0SBN2"/>
<dbReference type="EMBL" id="QZCE01000002">
    <property type="protein sequence ID" value="NEZ65072.1"/>
    <property type="molecule type" value="Genomic_DNA"/>
</dbReference>
<gene>
    <name evidence="3" type="ORF">D0962_20220</name>
</gene>
<dbReference type="RefSeq" id="WP_163665868.1">
    <property type="nucleotide sequence ID" value="NZ_QZCE01000002.1"/>
</dbReference>
<protein>
    <submittedName>
        <fullName evidence="3">Class I SAM-dependent methyltransferase</fullName>
    </submittedName>
</protein>
<feature type="domain" description="Methyltransferase" evidence="2">
    <location>
        <begin position="46"/>
        <end position="140"/>
    </location>
</feature>
<dbReference type="InterPro" id="IPR016461">
    <property type="entry name" value="COMT-like"/>
</dbReference>